<dbReference type="Pfam" id="PF00970">
    <property type="entry name" value="FAD_binding_6"/>
    <property type="match status" value="1"/>
</dbReference>
<dbReference type="InterPro" id="IPR017927">
    <property type="entry name" value="FAD-bd_FR_type"/>
</dbReference>
<dbReference type="CDD" id="cd00322">
    <property type="entry name" value="FNR_like"/>
    <property type="match status" value="1"/>
</dbReference>
<dbReference type="InterPro" id="IPR017938">
    <property type="entry name" value="Riboflavin_synthase-like_b-brl"/>
</dbReference>
<name>A0A2J0JH68_9BACT</name>
<gene>
    <name evidence="2" type="ORF">COU48_02690</name>
</gene>
<dbReference type="Pfam" id="PF00175">
    <property type="entry name" value="NAD_binding_1"/>
    <property type="match status" value="1"/>
</dbReference>
<dbReference type="Gene3D" id="3.40.50.80">
    <property type="entry name" value="Nucleotide-binding domain of ferredoxin-NADP reductase (FNR) module"/>
    <property type="match status" value="1"/>
</dbReference>
<feature type="domain" description="FAD-binding FR-type" evidence="1">
    <location>
        <begin position="3"/>
        <end position="104"/>
    </location>
</feature>
<evidence type="ECO:0000259" key="1">
    <source>
        <dbReference type="PROSITE" id="PS51384"/>
    </source>
</evidence>
<proteinExistence type="predicted"/>
<dbReference type="PANTHER" id="PTHR47354:SF5">
    <property type="entry name" value="PROTEIN RFBI"/>
    <property type="match status" value="1"/>
</dbReference>
<evidence type="ECO:0000313" key="2">
    <source>
        <dbReference type="EMBL" id="PIR68678.1"/>
    </source>
</evidence>
<dbReference type="Proteomes" id="UP000228613">
    <property type="component" value="Unassembled WGS sequence"/>
</dbReference>
<dbReference type="InterPro" id="IPR039261">
    <property type="entry name" value="FNR_nucleotide-bd"/>
</dbReference>
<dbReference type="InterPro" id="IPR050415">
    <property type="entry name" value="MRET"/>
</dbReference>
<dbReference type="PROSITE" id="PS51384">
    <property type="entry name" value="FAD_FR"/>
    <property type="match status" value="1"/>
</dbReference>
<dbReference type="InterPro" id="IPR008333">
    <property type="entry name" value="Cbr1-like_FAD-bd_dom"/>
</dbReference>
<dbReference type="AlphaFoldDB" id="A0A2J0JH68"/>
<reference evidence="3" key="1">
    <citation type="submission" date="2017-09" db="EMBL/GenBank/DDBJ databases">
        <title>Depth-based differentiation of microbial function through sediment-hosted aquifers and enrichment of novel symbionts in the deep terrestrial subsurface.</title>
        <authorList>
            <person name="Probst A.J."/>
            <person name="Ladd B."/>
            <person name="Jarett J.K."/>
            <person name="Geller-Mcgrath D.E."/>
            <person name="Sieber C.M.K."/>
            <person name="Emerson J.B."/>
            <person name="Anantharaman K."/>
            <person name="Thomas B.C."/>
            <person name="Malmstrom R."/>
            <person name="Stieglmeier M."/>
            <person name="Klingl A."/>
            <person name="Woyke T."/>
            <person name="Ryan C.M."/>
            <person name="Banfield J.F."/>
        </authorList>
    </citation>
    <scope>NUCLEOTIDE SEQUENCE [LARGE SCALE GENOMIC DNA]</scope>
</reference>
<dbReference type="GO" id="GO:0016491">
    <property type="term" value="F:oxidoreductase activity"/>
    <property type="evidence" value="ECO:0007669"/>
    <property type="project" value="InterPro"/>
</dbReference>
<dbReference type="SUPFAM" id="SSF52343">
    <property type="entry name" value="Ferredoxin reductase-like, C-terminal NADP-linked domain"/>
    <property type="match status" value="1"/>
</dbReference>
<evidence type="ECO:0000313" key="3">
    <source>
        <dbReference type="Proteomes" id="UP000228613"/>
    </source>
</evidence>
<dbReference type="Gene3D" id="2.40.30.10">
    <property type="entry name" value="Translation factors"/>
    <property type="match status" value="1"/>
</dbReference>
<accession>A0A2J0JH68</accession>
<dbReference type="EMBL" id="PFCP01000064">
    <property type="protein sequence ID" value="PIR68678.1"/>
    <property type="molecule type" value="Genomic_DNA"/>
</dbReference>
<dbReference type="SUPFAM" id="SSF63380">
    <property type="entry name" value="Riboflavin synthase domain-like"/>
    <property type="match status" value="1"/>
</dbReference>
<organism evidence="2 3">
    <name type="scientific">Candidatus Nomurabacteria bacterium CG10_big_fil_rev_8_21_14_0_10_03_31_7</name>
    <dbReference type="NCBI Taxonomy" id="1974730"/>
    <lineage>
        <taxon>Bacteria</taxon>
        <taxon>Candidatus Nomuraibacteriota</taxon>
    </lineage>
</organism>
<comment type="caution">
    <text evidence="2">The sequence shown here is derived from an EMBL/GenBank/DDBJ whole genome shotgun (WGS) entry which is preliminary data.</text>
</comment>
<sequence length="233" mass="26447">MNIKKFTGKINNVVDLSKTAKEISISLSEHIDFIPGSFINVFIDINGEKVRRAYSISSSSMENKNITLTIRLSPTGLLTPLFWNKDMIGENIEMMGPLGLNTVDKMKQDKIYLFAFGVGAGVVKSIADHFFNQKNIKSLIILTGSKSEDEILYKDYFNSLFLDSENMFVDHIVSRIREGSSIKRGYIQDYINEFDFNNSDVYVCGQEKACNDLVEKIKSTNPNDCNYFIEGFH</sequence>
<dbReference type="InterPro" id="IPR001433">
    <property type="entry name" value="OxRdtase_FAD/NAD-bd"/>
</dbReference>
<protein>
    <recommendedName>
        <fullName evidence="1">FAD-binding FR-type domain-containing protein</fullName>
    </recommendedName>
</protein>
<dbReference type="PANTHER" id="PTHR47354">
    <property type="entry name" value="NADH OXIDOREDUCTASE HCR"/>
    <property type="match status" value="1"/>
</dbReference>